<feature type="repeat" description="PPR" evidence="2">
    <location>
        <begin position="612"/>
        <end position="646"/>
    </location>
</feature>
<dbReference type="FunFam" id="1.25.40.10:FF:000344">
    <property type="entry name" value="Pentatricopeptide repeat-containing protein"/>
    <property type="match status" value="1"/>
</dbReference>
<dbReference type="Pfam" id="PF20431">
    <property type="entry name" value="E_motif"/>
    <property type="match status" value="1"/>
</dbReference>
<dbReference type="Pfam" id="PF01535">
    <property type="entry name" value="PPR"/>
    <property type="match status" value="4"/>
</dbReference>
<evidence type="ECO:0000313" key="4">
    <source>
        <dbReference type="Proteomes" id="UP000243459"/>
    </source>
</evidence>
<protein>
    <recommendedName>
        <fullName evidence="5">Pentacotripeptide-repeat region of PRORP domain-containing protein</fullName>
    </recommendedName>
</protein>
<keyword evidence="1" id="KW-0677">Repeat</keyword>
<dbReference type="PROSITE" id="PS51375">
    <property type="entry name" value="PPR"/>
    <property type="match status" value="5"/>
</dbReference>
<dbReference type="GO" id="GO:0009451">
    <property type="term" value="P:RNA modification"/>
    <property type="evidence" value="ECO:0007669"/>
    <property type="project" value="InterPro"/>
</dbReference>
<evidence type="ECO:0000256" key="1">
    <source>
        <dbReference type="ARBA" id="ARBA00022737"/>
    </source>
</evidence>
<evidence type="ECO:0000256" key="2">
    <source>
        <dbReference type="PROSITE-ProRule" id="PRU00708"/>
    </source>
</evidence>
<organism evidence="3 4">
    <name type="scientific">Asparagus officinalis</name>
    <name type="common">Garden asparagus</name>
    <dbReference type="NCBI Taxonomy" id="4686"/>
    <lineage>
        <taxon>Eukaryota</taxon>
        <taxon>Viridiplantae</taxon>
        <taxon>Streptophyta</taxon>
        <taxon>Embryophyta</taxon>
        <taxon>Tracheophyta</taxon>
        <taxon>Spermatophyta</taxon>
        <taxon>Magnoliopsida</taxon>
        <taxon>Liliopsida</taxon>
        <taxon>Asparagales</taxon>
        <taxon>Asparagaceae</taxon>
        <taxon>Asparagoideae</taxon>
        <taxon>Asparagus</taxon>
    </lineage>
</organism>
<dbReference type="Proteomes" id="UP000243459">
    <property type="component" value="Chromosome 1"/>
</dbReference>
<dbReference type="FunFam" id="1.25.40.10:FF:001093">
    <property type="entry name" value="Pentatricopeptide repeat-containing protein At2g34400"/>
    <property type="match status" value="1"/>
</dbReference>
<reference evidence="4" key="1">
    <citation type="journal article" date="2017" name="Nat. Commun.">
        <title>The asparagus genome sheds light on the origin and evolution of a young Y chromosome.</title>
        <authorList>
            <person name="Harkess A."/>
            <person name="Zhou J."/>
            <person name="Xu C."/>
            <person name="Bowers J.E."/>
            <person name="Van der Hulst R."/>
            <person name="Ayyampalayam S."/>
            <person name="Mercati F."/>
            <person name="Riccardi P."/>
            <person name="McKain M.R."/>
            <person name="Kakrana A."/>
            <person name="Tang H."/>
            <person name="Ray J."/>
            <person name="Groenendijk J."/>
            <person name="Arikit S."/>
            <person name="Mathioni S.M."/>
            <person name="Nakano M."/>
            <person name="Shan H."/>
            <person name="Telgmann-Rauber A."/>
            <person name="Kanno A."/>
            <person name="Yue Z."/>
            <person name="Chen H."/>
            <person name="Li W."/>
            <person name="Chen Y."/>
            <person name="Xu X."/>
            <person name="Zhang Y."/>
            <person name="Luo S."/>
            <person name="Chen H."/>
            <person name="Gao J."/>
            <person name="Mao Z."/>
            <person name="Pires J.C."/>
            <person name="Luo M."/>
            <person name="Kudrna D."/>
            <person name="Wing R.A."/>
            <person name="Meyers B.C."/>
            <person name="Yi K."/>
            <person name="Kong H."/>
            <person name="Lavrijsen P."/>
            <person name="Sunseri F."/>
            <person name="Falavigna A."/>
            <person name="Ye Y."/>
            <person name="Leebens-Mack J.H."/>
            <person name="Chen G."/>
        </authorList>
    </citation>
    <scope>NUCLEOTIDE SEQUENCE [LARGE SCALE GENOMIC DNA]</scope>
    <source>
        <strain evidence="4">cv. DH0086</strain>
    </source>
</reference>
<feature type="repeat" description="PPR" evidence="2">
    <location>
        <begin position="202"/>
        <end position="236"/>
    </location>
</feature>
<dbReference type="AlphaFoldDB" id="A0A5P1FX61"/>
<dbReference type="OrthoDB" id="1848122at2759"/>
<dbReference type="OMA" id="RMFHEDV"/>
<dbReference type="InterPro" id="IPR046848">
    <property type="entry name" value="E_motif"/>
</dbReference>
<evidence type="ECO:0008006" key="5">
    <source>
        <dbReference type="Google" id="ProtNLM"/>
    </source>
</evidence>
<feature type="repeat" description="PPR" evidence="2">
    <location>
        <begin position="302"/>
        <end position="336"/>
    </location>
</feature>
<dbReference type="Gramene" id="ONK82059">
    <property type="protein sequence ID" value="ONK82059"/>
    <property type="gene ID" value="A4U43_C01F35700"/>
</dbReference>
<dbReference type="FunFam" id="1.25.40.10:FF:000227">
    <property type="entry name" value="Pentatricopeptide repeat-containing protein At3g13880"/>
    <property type="match status" value="1"/>
</dbReference>
<sequence>MSSSLSILWKLALNPLLLITKQFHSQSHPHLLPSQSPFSLIDLLYDCNSKSLTHGLYTHSPLIKLGLQAHTLISNLLLSLYSKCKKTHLARKLFDEMPHRDIVSWTGIISSYVNTGAHGTALELFGQMVLSGLNPNQFTYATMIRCASSAGGFDLGTCIHARILKRGFESNVVLSSAMLDFYAKCDELEDALRMFSEMEGTDTVSWTVMISALVEAGEWSEALRMFMDMIVNGVSPNEFTFVKILLACRFLRLHYGELVHGQLIVRGVDLNLVLKTALVDMYAKCRRMRNALKVLNQTSDSDVMLWTTIIFGYAQDADCKLAIETLREMEIAGVLPNSFTYSAVLNACVSCSALQLGMQTHSRVFKVGVEGDLSVGNALVDLYSKLSSNLNDSIRAFGELHYLDSFSWTTLISGLLRHNQVNEAFTAFTEMRATGIAPDSYTLSTILKSGGYSTEALAHAMAIHAYVLKTNVDAWDVQLIIGNSLVDAYTRLKRIDDAWNVAYMMMPHRDIFTYTSLAKGLNQLGLHKKALDIIIPIMHDDDVRIDGFSLATFVSATSGLAAIEAGKQLHCLSLKSGLNNWVSVSNGLIDMYSKCGFIEEARKTFALIPEPNVASWNGLISGYSSNARFTEALSAFEDMRLAGVQPDNITMLVVLYACSHGGLVDLGVKYFKSMTEMFGLSPQLDHYVCLVDLLGRAGRLEEAAWVIETMSFKPNDPLIYKTLLHCCKLHRNLAMGEIMARRVMEMDPGDPAVYVMLATMYDDAGKSQMGEMTREMMRERGLNKFPGQSWVETRNVA</sequence>
<dbReference type="Pfam" id="PF13041">
    <property type="entry name" value="PPR_2"/>
    <property type="match status" value="5"/>
</dbReference>
<dbReference type="Gene3D" id="1.25.40.10">
    <property type="entry name" value="Tetratricopeptide repeat domain"/>
    <property type="match status" value="6"/>
</dbReference>
<dbReference type="PANTHER" id="PTHR47926:SF471">
    <property type="entry name" value="DYW DOMAIN-CONTAINING PROTEIN"/>
    <property type="match status" value="1"/>
</dbReference>
<proteinExistence type="predicted"/>
<dbReference type="InterPro" id="IPR046960">
    <property type="entry name" value="PPR_At4g14850-like_plant"/>
</dbReference>
<name>A0A5P1FX61_ASPOF</name>
<feature type="repeat" description="PPR" evidence="2">
    <location>
        <begin position="404"/>
        <end position="438"/>
    </location>
</feature>
<dbReference type="FunFam" id="1.25.40.10:FF:001224">
    <property type="entry name" value="Pentatricopeptide repeat-containing protein chloroplastic"/>
    <property type="match status" value="1"/>
</dbReference>
<dbReference type="EMBL" id="CM007381">
    <property type="protein sequence ID" value="ONK82059.1"/>
    <property type="molecule type" value="Genomic_DNA"/>
</dbReference>
<dbReference type="PANTHER" id="PTHR47926">
    <property type="entry name" value="PENTATRICOPEPTIDE REPEAT-CONTAINING PROTEIN"/>
    <property type="match status" value="1"/>
</dbReference>
<dbReference type="InterPro" id="IPR002885">
    <property type="entry name" value="PPR_rpt"/>
</dbReference>
<keyword evidence="4" id="KW-1185">Reference proteome</keyword>
<evidence type="ECO:0000313" key="3">
    <source>
        <dbReference type="EMBL" id="ONK82059.1"/>
    </source>
</evidence>
<dbReference type="GO" id="GO:0003723">
    <property type="term" value="F:RNA binding"/>
    <property type="evidence" value="ECO:0007669"/>
    <property type="project" value="InterPro"/>
</dbReference>
<dbReference type="InterPro" id="IPR011990">
    <property type="entry name" value="TPR-like_helical_dom_sf"/>
</dbReference>
<feature type="repeat" description="PPR" evidence="2">
    <location>
        <begin position="101"/>
        <end position="135"/>
    </location>
</feature>
<gene>
    <name evidence="3" type="ORF">A4U43_C01F35700</name>
</gene>
<accession>A0A5P1FX61</accession>
<dbReference type="NCBIfam" id="TIGR00756">
    <property type="entry name" value="PPR"/>
    <property type="match status" value="4"/>
</dbReference>